<dbReference type="NCBIfam" id="TIGR03503">
    <property type="entry name" value="TIGR03503 family protein"/>
    <property type="match status" value="1"/>
</dbReference>
<evidence type="ECO:0000313" key="3">
    <source>
        <dbReference type="Proteomes" id="UP000241222"/>
    </source>
</evidence>
<dbReference type="OrthoDB" id="798937at2"/>
<keyword evidence="3" id="KW-1185">Reference proteome</keyword>
<accession>A0A2T3IUU7</accession>
<evidence type="ECO:0000313" key="2">
    <source>
        <dbReference type="EMBL" id="PSU32177.1"/>
    </source>
</evidence>
<dbReference type="NCBIfam" id="NF041940">
    <property type="entry name" value="choice_anch_X"/>
    <property type="match status" value="1"/>
</dbReference>
<evidence type="ECO:0000256" key="1">
    <source>
        <dbReference type="SAM" id="Phobius"/>
    </source>
</evidence>
<name>A0A2T3IUU7_9GAMM</name>
<organism evidence="2 3">
    <name type="scientific">Photobacterium lutimaris</name>
    <dbReference type="NCBI Taxonomy" id="388278"/>
    <lineage>
        <taxon>Bacteria</taxon>
        <taxon>Pseudomonadati</taxon>
        <taxon>Pseudomonadota</taxon>
        <taxon>Gammaproteobacteria</taxon>
        <taxon>Vibrionales</taxon>
        <taxon>Vibrionaceae</taxon>
        <taxon>Photobacterium</taxon>
    </lineage>
</organism>
<dbReference type="InterPro" id="IPR020010">
    <property type="entry name" value="CHP03503"/>
</dbReference>
<dbReference type="Proteomes" id="UP000241222">
    <property type="component" value="Unassembled WGS sequence"/>
</dbReference>
<comment type="caution">
    <text evidence="2">The sequence shown here is derived from an EMBL/GenBank/DDBJ whole genome shotgun (WGS) entry which is preliminary data.</text>
</comment>
<dbReference type="RefSeq" id="WP_107350323.1">
    <property type="nucleotide sequence ID" value="NZ_PYMH01000010.1"/>
</dbReference>
<sequence length="420" mass="47367">MMKRLWLLMLVWPQLLLWPLLSWADDSTVMTWLDNRFRVDPTVQQVSFMVKRDQKSNSVVLVRPDGHKYYAWRHPGNVSWYEEAGMDIISIENPMPGPWQAVGKVSPENQITVLSDLKLDVDNLPARLYQSETIKFTARLTQADQPLALRDFLDRVNLSVVFYEYIENPDDLPKEALPMPIPMGTFADDGYGFDEVAGDGEFTVALPVELQPGKYTVKISSGNGIFLRTVEQEVLVYPPPINASFIQGRGQSEAHQIVVTGEEGTLKAGSLAGHIEQVSFEGETTISQQAALPDEETLTVWLPNGELPGRYTWSGWIYATDNFSNRELIFQIPESHFAIQAELQLDRNLATFHEQQEAKARQAEFARLEAERQAARTKAMKIIALANVLVIVLVVVAAVLWRKRKVKKAMESSEISVPGR</sequence>
<proteinExistence type="predicted"/>
<gene>
    <name evidence="2" type="ORF">C9I99_18380</name>
</gene>
<reference evidence="2 3" key="1">
    <citation type="submission" date="2018-03" db="EMBL/GenBank/DDBJ databases">
        <title>Whole genome sequencing of Histamine producing bacteria.</title>
        <authorList>
            <person name="Butler K."/>
        </authorList>
    </citation>
    <scope>NUCLEOTIDE SEQUENCE [LARGE SCALE GENOMIC DNA]</scope>
    <source>
        <strain evidence="2 3">JCM 13586</strain>
    </source>
</reference>
<keyword evidence="1" id="KW-0472">Membrane</keyword>
<dbReference type="AlphaFoldDB" id="A0A2T3IUU7"/>
<keyword evidence="1" id="KW-1133">Transmembrane helix</keyword>
<dbReference type="EMBL" id="PYMH01000010">
    <property type="protein sequence ID" value="PSU32177.1"/>
    <property type="molecule type" value="Genomic_DNA"/>
</dbReference>
<keyword evidence="1" id="KW-0812">Transmembrane</keyword>
<feature type="transmembrane region" description="Helical" evidence="1">
    <location>
        <begin position="382"/>
        <end position="401"/>
    </location>
</feature>
<protein>
    <submittedName>
        <fullName evidence="2">TIGR03503 family protein</fullName>
    </submittedName>
</protein>